<reference evidence="3 4" key="1">
    <citation type="submission" date="2015-08" db="EMBL/GenBank/DDBJ databases">
        <title>Next Generation Sequencing and Analysis of the Genome of Puccinia sorghi L Schw, the Causal Agent of Maize Common Rust.</title>
        <authorList>
            <person name="Rochi L."/>
            <person name="Burguener G."/>
            <person name="Darino M."/>
            <person name="Turjanski A."/>
            <person name="Kreff E."/>
            <person name="Dieguez M.J."/>
            <person name="Sacco F."/>
        </authorList>
    </citation>
    <scope>NUCLEOTIDE SEQUENCE [LARGE SCALE GENOMIC DNA]</scope>
    <source>
        <strain evidence="3 4">RO10H11247</strain>
    </source>
</reference>
<feature type="signal peptide" evidence="2">
    <location>
        <begin position="1"/>
        <end position="20"/>
    </location>
</feature>
<sequence length="589" mass="65706">MPSLLGPFLTFLALFPLHYSLPFEIAASAGRPTLAAGSHASQTAGDVISAGALASQDLKLGTSFAHNAPPPQLETILPGEPHPDHLRTTFTPGSSGPSTPSTSSRGSTDTFSPSGSSASSTHDQSTFSKSRKSFSSSSIAGDQEGLVTQPLSVHSSPETTAAHGINDAGLIVHHPAVENPKTYFSLLHSYWNRVGEYNPMGYFITRLELDPKDATELNMLLKLTSHRLNTQDKRVLNEYYKALSAANKKSTATVHFNPETFQLLSEWENTPGNSLITRPLFGEFFGKILPHQEAERRIRVFHLQRDQFRILSDWDASITSMAKQIPASSEEEVRAFGEALGGKSFVPPLDKTGATERLNALKDLKKKAPQVAKSWREYMGPEYRSRVKLLEALAEMEHPLEGISADTIEAWRAQDLDVKRMLMIIDYRPKQVQPAVLSDGQQGLRFLSVDEFDYARKLYFRQTRDGIPWDKSLEHQQLLEHSSPEIRQRYLDLEPKIKNPVSDTAPPHLQPPKDPEPIPTPETIPIPEATRPGFSFFRKPLPRNYISVFPSPSRWFRGLFASIRKQLAKVFSKFLRFKSSTSVPRTVVK</sequence>
<evidence type="ECO:0000256" key="1">
    <source>
        <dbReference type="SAM" id="MobiDB-lite"/>
    </source>
</evidence>
<feature type="compositionally biased region" description="Low complexity" evidence="1">
    <location>
        <begin position="88"/>
        <end position="138"/>
    </location>
</feature>
<dbReference type="AlphaFoldDB" id="A0A0L6VM53"/>
<evidence type="ECO:0000313" key="3">
    <source>
        <dbReference type="EMBL" id="KNZ61205.1"/>
    </source>
</evidence>
<dbReference type="Proteomes" id="UP000037035">
    <property type="component" value="Unassembled WGS sequence"/>
</dbReference>
<keyword evidence="4" id="KW-1185">Reference proteome</keyword>
<evidence type="ECO:0000313" key="4">
    <source>
        <dbReference type="Proteomes" id="UP000037035"/>
    </source>
</evidence>
<feature type="chain" id="PRO_5005568449" evidence="2">
    <location>
        <begin position="21"/>
        <end position="589"/>
    </location>
</feature>
<protein>
    <submittedName>
        <fullName evidence="3">Uncharacterized protein</fullName>
    </submittedName>
</protein>
<proteinExistence type="predicted"/>
<dbReference type="OrthoDB" id="2500684at2759"/>
<keyword evidence="2" id="KW-0732">Signal</keyword>
<accession>A0A0L6VM53</accession>
<dbReference type="VEuPathDB" id="FungiDB:VP01_1436g4"/>
<evidence type="ECO:0000256" key="2">
    <source>
        <dbReference type="SAM" id="SignalP"/>
    </source>
</evidence>
<name>A0A0L6VM53_9BASI</name>
<gene>
    <name evidence="3" type="ORF">VP01_1436g4</name>
</gene>
<comment type="caution">
    <text evidence="3">The sequence shown here is derived from an EMBL/GenBank/DDBJ whole genome shotgun (WGS) entry which is preliminary data.</text>
</comment>
<feature type="region of interest" description="Disordered" evidence="1">
    <location>
        <begin position="62"/>
        <end position="139"/>
    </location>
</feature>
<dbReference type="EMBL" id="LAVV01004854">
    <property type="protein sequence ID" value="KNZ61205.1"/>
    <property type="molecule type" value="Genomic_DNA"/>
</dbReference>
<organism evidence="3 4">
    <name type="scientific">Puccinia sorghi</name>
    <dbReference type="NCBI Taxonomy" id="27349"/>
    <lineage>
        <taxon>Eukaryota</taxon>
        <taxon>Fungi</taxon>
        <taxon>Dikarya</taxon>
        <taxon>Basidiomycota</taxon>
        <taxon>Pucciniomycotina</taxon>
        <taxon>Pucciniomycetes</taxon>
        <taxon>Pucciniales</taxon>
        <taxon>Pucciniaceae</taxon>
        <taxon>Puccinia</taxon>
    </lineage>
</organism>
<feature type="region of interest" description="Disordered" evidence="1">
    <location>
        <begin position="500"/>
        <end position="531"/>
    </location>
</feature>